<reference evidence="2 3" key="1">
    <citation type="submission" date="2020-08" db="EMBL/GenBank/DDBJ databases">
        <title>Sequencing the genomes of 1000 actinobacteria strains.</title>
        <authorList>
            <person name="Klenk H.-P."/>
        </authorList>
    </citation>
    <scope>NUCLEOTIDE SEQUENCE [LARGE SCALE GENOMIC DNA]</scope>
    <source>
        <strain evidence="2 3">DSM 44230</strain>
    </source>
</reference>
<keyword evidence="3" id="KW-1185">Reference proteome</keyword>
<evidence type="ECO:0000256" key="1">
    <source>
        <dbReference type="SAM" id="SignalP"/>
    </source>
</evidence>
<evidence type="ECO:0008006" key="4">
    <source>
        <dbReference type="Google" id="ProtNLM"/>
    </source>
</evidence>
<comment type="caution">
    <text evidence="2">The sequence shown here is derived from an EMBL/GenBank/DDBJ whole genome shotgun (WGS) entry which is preliminary data.</text>
</comment>
<dbReference type="PANTHER" id="PTHR34853:SF1">
    <property type="entry name" value="LIPASE 5"/>
    <property type="match status" value="1"/>
</dbReference>
<dbReference type="Proteomes" id="UP000533598">
    <property type="component" value="Unassembled WGS sequence"/>
</dbReference>
<dbReference type="EMBL" id="JACHMH010000001">
    <property type="protein sequence ID" value="MBB4677544.1"/>
    <property type="molecule type" value="Genomic_DNA"/>
</dbReference>
<proteinExistence type="predicted"/>
<dbReference type="PROSITE" id="PS51318">
    <property type="entry name" value="TAT"/>
    <property type="match status" value="1"/>
</dbReference>
<dbReference type="GO" id="GO:0016042">
    <property type="term" value="P:lipid catabolic process"/>
    <property type="evidence" value="ECO:0007669"/>
    <property type="project" value="InterPro"/>
</dbReference>
<sequence length="406" mass="43457">MSSSSRRRVLLTSLLTAVLTLSSLVTAPAQAETAGVPLPSADPFYRPPAPLPPVAAGDILRSRPIVAKALVLPFPVRAWQVLHRSTNNQGAANAVVATVLVPHTPWTNGPRPLVAYNIGTHGLSSNCAPSFWFRAGIEYELALMTLALVKGWAVVVSDYEGSATTGPHTYTAGRPTGHAVLDGVRAAQRLPEAGLDPLGPVGIWGYSEGGLASSWAAELQPGYAPELNVRGVAAGGVPRDIGNVGYKIDGGPFFGFFLAAAIGLDTAHPEMRLEKVLNAKGRKAFAEVRNQCHAQWTPPYAFHRISEFTDVPDPIQLPEFQQVLAHNRLGTGTPRVPAYVYQSVNDEFMPINDARQLVRGWCSRGVPVQMRESLLSEHISLAITGAPGAVHWLADRFGNRPAPNNC</sequence>
<feature type="chain" id="PRO_5030646614" description="Secretory lipase" evidence="1">
    <location>
        <begin position="32"/>
        <end position="406"/>
    </location>
</feature>
<feature type="signal peptide" evidence="1">
    <location>
        <begin position="1"/>
        <end position="31"/>
    </location>
</feature>
<protein>
    <recommendedName>
        <fullName evidence="4">Secretory lipase</fullName>
    </recommendedName>
</protein>
<dbReference type="PANTHER" id="PTHR34853">
    <property type="match status" value="1"/>
</dbReference>
<dbReference type="GO" id="GO:0004806">
    <property type="term" value="F:triacylglycerol lipase activity"/>
    <property type="evidence" value="ECO:0007669"/>
    <property type="project" value="InterPro"/>
</dbReference>
<dbReference type="AlphaFoldDB" id="A0A7W7FW54"/>
<dbReference type="InterPro" id="IPR006311">
    <property type="entry name" value="TAT_signal"/>
</dbReference>
<organism evidence="2 3">
    <name type="scientific">Crossiella cryophila</name>
    <dbReference type="NCBI Taxonomy" id="43355"/>
    <lineage>
        <taxon>Bacteria</taxon>
        <taxon>Bacillati</taxon>
        <taxon>Actinomycetota</taxon>
        <taxon>Actinomycetes</taxon>
        <taxon>Pseudonocardiales</taxon>
        <taxon>Pseudonocardiaceae</taxon>
        <taxon>Crossiella</taxon>
    </lineage>
</organism>
<name>A0A7W7FW54_9PSEU</name>
<dbReference type="RefSeq" id="WP_185003477.1">
    <property type="nucleotide sequence ID" value="NZ_BAAAUI010000047.1"/>
</dbReference>
<dbReference type="Pfam" id="PF03583">
    <property type="entry name" value="LIP"/>
    <property type="match status" value="1"/>
</dbReference>
<evidence type="ECO:0000313" key="3">
    <source>
        <dbReference type="Proteomes" id="UP000533598"/>
    </source>
</evidence>
<dbReference type="Gene3D" id="1.10.260.130">
    <property type="match status" value="1"/>
</dbReference>
<keyword evidence="1" id="KW-0732">Signal</keyword>
<dbReference type="Gene3D" id="3.40.50.1820">
    <property type="entry name" value="alpha/beta hydrolase"/>
    <property type="match status" value="1"/>
</dbReference>
<dbReference type="SUPFAM" id="SSF53474">
    <property type="entry name" value="alpha/beta-Hydrolases"/>
    <property type="match status" value="1"/>
</dbReference>
<evidence type="ECO:0000313" key="2">
    <source>
        <dbReference type="EMBL" id="MBB4677544.1"/>
    </source>
</evidence>
<accession>A0A7W7FW54</accession>
<gene>
    <name evidence="2" type="ORF">HNR67_003662</name>
</gene>
<dbReference type="InterPro" id="IPR005152">
    <property type="entry name" value="Lipase_secreted"/>
</dbReference>
<dbReference type="InterPro" id="IPR029058">
    <property type="entry name" value="AB_hydrolase_fold"/>
</dbReference>
<dbReference type="PIRSF" id="PIRSF029171">
    <property type="entry name" value="Esterase_LipA"/>
    <property type="match status" value="1"/>
</dbReference>